<dbReference type="HOGENOM" id="CLU_544706_0_0_2"/>
<accession>H2C4J6</accession>
<keyword evidence="2" id="KW-1133">Transmembrane helix</keyword>
<evidence type="ECO:0000313" key="5">
    <source>
        <dbReference type="Proteomes" id="UP000003980"/>
    </source>
</evidence>
<evidence type="ECO:0000313" key="4">
    <source>
        <dbReference type="EMBL" id="EHP71014.1"/>
    </source>
</evidence>
<gene>
    <name evidence="4" type="ORF">MetMK1DRAFT_00015180</name>
</gene>
<dbReference type="AlphaFoldDB" id="H2C4J6"/>
<reference evidence="4 5" key="1">
    <citation type="submission" date="2012-01" db="EMBL/GenBank/DDBJ databases">
        <title>Improved High-Quality Draft sequence of Metallosphaera yellowstonensis MK1.</title>
        <authorList>
            <consortium name="US DOE Joint Genome Institute"/>
            <person name="Lucas S."/>
            <person name="Han J."/>
            <person name="Cheng J.-F."/>
            <person name="Goodwin L."/>
            <person name="Pitluck S."/>
            <person name="Peters L."/>
            <person name="Teshima H."/>
            <person name="Detter J.C."/>
            <person name="Han C."/>
            <person name="Tapia R."/>
            <person name="Land M."/>
            <person name="Hauser L."/>
            <person name="Kyrpides N."/>
            <person name="Kozubal M."/>
            <person name="Macur R.E."/>
            <person name="Jay Z."/>
            <person name="Inskeep W."/>
            <person name="Woyke T."/>
        </authorList>
    </citation>
    <scope>NUCLEOTIDE SEQUENCE [LARGE SCALE GENOMIC DNA]</scope>
    <source>
        <strain evidence="4 5">MK1</strain>
    </source>
</reference>
<feature type="compositionally biased region" description="Low complexity" evidence="1">
    <location>
        <begin position="440"/>
        <end position="461"/>
    </location>
</feature>
<dbReference type="Proteomes" id="UP000003980">
    <property type="component" value="Unassembled WGS sequence"/>
</dbReference>
<dbReference type="Pfam" id="PF07705">
    <property type="entry name" value="CARDB"/>
    <property type="match status" value="1"/>
</dbReference>
<dbReference type="InterPro" id="IPR017868">
    <property type="entry name" value="Filamin/ABP280_repeat-like"/>
</dbReference>
<keyword evidence="5" id="KW-1185">Reference proteome</keyword>
<name>H2C4J6_9CREN</name>
<dbReference type="eggNOG" id="arCOG06052">
    <property type="taxonomic scope" value="Archaea"/>
</dbReference>
<dbReference type="PROSITE" id="PS50194">
    <property type="entry name" value="FILAMIN_REPEAT"/>
    <property type="match status" value="1"/>
</dbReference>
<feature type="transmembrane region" description="Helical" evidence="2">
    <location>
        <begin position="479"/>
        <end position="497"/>
    </location>
</feature>
<evidence type="ECO:0000259" key="3">
    <source>
        <dbReference type="Pfam" id="PF07705"/>
    </source>
</evidence>
<sequence>MLWTILECIGKIYKMQSLSVAEIMRQTAGILILLTLLSPALLIVTHTSSNASQNMFNVTFQEQGLPSGTQWSVTLNGTTKTSTGSQITFQVNGPAYLQYSVAKAGNYIPTPSSGTLFINSSQLINVSFAPPFIKLIITGFSVISLSNGSAVPELQPGSNYELLVDVKNEGNVQTLIFVEETVTMAGKVYANVTPVESLGAGSQTQVGFEFTPPQSGVYTLDVLVKAGSNISVSQSFPLYVGVSPKLQLFNVTFQEQGLPSGTQWSVTLNGTTKTSTGSQITFQVKGGKYEYSVGQVTGFQAETPSGVIFVNGTTSVRVEFLPLVFLPTPSVKLYYANGSPILNFQVQVNSSFTIKVTVNNQGNYSGKGYLLVLVEPLNLTRQFNYTLPVNGSATFQVSITPPQAGSYTVTVSTYSVTPQGVQLEKESSITFTAVKPTQVSPPTKTNTTSTTTPSNTSKHTNQSSPPAPPTTGGGLNTTLIVGIVVVVVIVFAVVLILRRR</sequence>
<evidence type="ECO:0000256" key="1">
    <source>
        <dbReference type="SAM" id="MobiDB-lite"/>
    </source>
</evidence>
<organism evidence="4 5">
    <name type="scientific">Metallosphaera yellowstonensis MK1</name>
    <dbReference type="NCBI Taxonomy" id="671065"/>
    <lineage>
        <taxon>Archaea</taxon>
        <taxon>Thermoproteota</taxon>
        <taxon>Thermoprotei</taxon>
        <taxon>Sulfolobales</taxon>
        <taxon>Sulfolobaceae</taxon>
        <taxon>Metallosphaera</taxon>
    </lineage>
</organism>
<dbReference type="STRING" id="671065.MetMK1DRAFT_00015180"/>
<proteinExistence type="predicted"/>
<evidence type="ECO:0000256" key="2">
    <source>
        <dbReference type="SAM" id="Phobius"/>
    </source>
</evidence>
<feature type="region of interest" description="Disordered" evidence="1">
    <location>
        <begin position="434"/>
        <end position="471"/>
    </location>
</feature>
<dbReference type="EMBL" id="JH597761">
    <property type="protein sequence ID" value="EHP71014.1"/>
    <property type="molecule type" value="Genomic_DNA"/>
</dbReference>
<dbReference type="InterPro" id="IPR013783">
    <property type="entry name" value="Ig-like_fold"/>
</dbReference>
<protein>
    <submittedName>
        <fullName evidence="4">CARDB domain-containing protein</fullName>
    </submittedName>
</protein>
<keyword evidence="2" id="KW-0812">Transmembrane</keyword>
<keyword evidence="2" id="KW-0472">Membrane</keyword>
<feature type="domain" description="CARDB" evidence="3">
    <location>
        <begin position="146"/>
        <end position="230"/>
    </location>
</feature>
<dbReference type="Gene3D" id="2.60.40.10">
    <property type="entry name" value="Immunoglobulins"/>
    <property type="match status" value="2"/>
</dbReference>
<dbReference type="InterPro" id="IPR011635">
    <property type="entry name" value="CARDB"/>
</dbReference>